<dbReference type="Pfam" id="PF00072">
    <property type="entry name" value="Response_reg"/>
    <property type="match status" value="2"/>
</dbReference>
<feature type="modified residue" description="4-aspartylphosphate" evidence="2">
    <location>
        <position position="224"/>
    </location>
</feature>
<accession>A0A4R9BTL9</accession>
<dbReference type="GO" id="GO:0000160">
    <property type="term" value="P:phosphorelay signal transduction system"/>
    <property type="evidence" value="ECO:0007669"/>
    <property type="project" value="InterPro"/>
</dbReference>
<dbReference type="PANTHER" id="PTHR45339:SF3">
    <property type="entry name" value="HISTIDINE KINASE"/>
    <property type="match status" value="1"/>
</dbReference>
<keyword evidence="1 2" id="KW-0597">Phosphoprotein</keyword>
<dbReference type="SMART" id="SM00448">
    <property type="entry name" value="REC"/>
    <property type="match status" value="2"/>
</dbReference>
<sequence length="300" mass="32710">MARILIIEDNPINMKLATLLVNRAGHTTSEAVDAESGLLLARNELPDLILMDIQLPGMDGYAATALLKSDPATAEIPVIALTAMAMSRDQDRARQAACDAYITRPLHYQELQDAINWLLPRADDEDASEGTSSIISNGSSPMESSSGFSVRDRLTVEDFPTGKRAMTLRAPDATRILVAGGNPTQQKLILWQLNLLGYEADLADNGALALELWTTGDYHLLITDLQMPQMNAFELAAAIRATEGPGVHMPILAMTVSAVHGDADYARRVGMNDYLIRPLHLAKLRAALLKWLPLESDHPH</sequence>
<dbReference type="InterPro" id="IPR011006">
    <property type="entry name" value="CheY-like_superfamily"/>
</dbReference>
<evidence type="ECO:0000313" key="6">
    <source>
        <dbReference type="Proteomes" id="UP000297626"/>
    </source>
</evidence>
<dbReference type="EMBL" id="SOHN01000005">
    <property type="protein sequence ID" value="TFD90743.1"/>
    <property type="molecule type" value="Genomic_DNA"/>
</dbReference>
<reference evidence="5 6" key="1">
    <citation type="submission" date="2019-03" db="EMBL/GenBank/DDBJ databases">
        <title>Genomics of glacier-inhabiting Cryobacterium strains.</title>
        <authorList>
            <person name="Liu Q."/>
            <person name="Xin Y.-H."/>
        </authorList>
    </citation>
    <scope>NUCLEOTIDE SEQUENCE [LARGE SCALE GENOMIC DNA]</scope>
    <source>
        <strain evidence="5 6">Sr54</strain>
    </source>
</reference>
<protein>
    <submittedName>
        <fullName evidence="5">Response regulator</fullName>
    </submittedName>
</protein>
<feature type="compositionally biased region" description="Low complexity" evidence="3">
    <location>
        <begin position="129"/>
        <end position="147"/>
    </location>
</feature>
<dbReference type="CDD" id="cd17548">
    <property type="entry name" value="REC_DivK-like"/>
    <property type="match status" value="1"/>
</dbReference>
<dbReference type="AlphaFoldDB" id="A0A4R9BTL9"/>
<comment type="caution">
    <text evidence="5">The sequence shown here is derived from an EMBL/GenBank/DDBJ whole genome shotgun (WGS) entry which is preliminary data.</text>
</comment>
<feature type="modified residue" description="4-aspartylphosphate" evidence="2">
    <location>
        <position position="52"/>
    </location>
</feature>
<dbReference type="SUPFAM" id="SSF52172">
    <property type="entry name" value="CheY-like"/>
    <property type="match status" value="2"/>
</dbReference>
<evidence type="ECO:0000259" key="4">
    <source>
        <dbReference type="PROSITE" id="PS50110"/>
    </source>
</evidence>
<dbReference type="CDD" id="cd17546">
    <property type="entry name" value="REC_hyHK_CKI1_RcsC-like"/>
    <property type="match status" value="1"/>
</dbReference>
<gene>
    <name evidence="5" type="ORF">E3T51_02055</name>
</gene>
<dbReference type="Proteomes" id="UP000297626">
    <property type="component" value="Unassembled WGS sequence"/>
</dbReference>
<dbReference type="RefSeq" id="WP_134526911.1">
    <property type="nucleotide sequence ID" value="NZ_SOHN01000005.1"/>
</dbReference>
<name>A0A4R9BTL9_9MICO</name>
<feature type="region of interest" description="Disordered" evidence="3">
    <location>
        <begin position="128"/>
        <end position="147"/>
    </location>
</feature>
<evidence type="ECO:0000256" key="3">
    <source>
        <dbReference type="SAM" id="MobiDB-lite"/>
    </source>
</evidence>
<evidence type="ECO:0000256" key="2">
    <source>
        <dbReference type="PROSITE-ProRule" id="PRU00169"/>
    </source>
</evidence>
<keyword evidence="6" id="KW-1185">Reference proteome</keyword>
<feature type="domain" description="Response regulatory" evidence="4">
    <location>
        <begin position="175"/>
        <end position="292"/>
    </location>
</feature>
<evidence type="ECO:0000313" key="5">
    <source>
        <dbReference type="EMBL" id="TFD90743.1"/>
    </source>
</evidence>
<dbReference type="PROSITE" id="PS50110">
    <property type="entry name" value="RESPONSE_REGULATORY"/>
    <property type="match status" value="2"/>
</dbReference>
<dbReference type="Gene3D" id="3.40.50.2300">
    <property type="match status" value="2"/>
</dbReference>
<dbReference type="InterPro" id="IPR001789">
    <property type="entry name" value="Sig_transdc_resp-reg_receiver"/>
</dbReference>
<feature type="domain" description="Response regulatory" evidence="4">
    <location>
        <begin position="3"/>
        <end position="119"/>
    </location>
</feature>
<evidence type="ECO:0000256" key="1">
    <source>
        <dbReference type="ARBA" id="ARBA00022553"/>
    </source>
</evidence>
<proteinExistence type="predicted"/>
<organism evidence="5 6">
    <name type="scientific">Cryobacterium serini</name>
    <dbReference type="NCBI Taxonomy" id="1259201"/>
    <lineage>
        <taxon>Bacteria</taxon>
        <taxon>Bacillati</taxon>
        <taxon>Actinomycetota</taxon>
        <taxon>Actinomycetes</taxon>
        <taxon>Micrococcales</taxon>
        <taxon>Microbacteriaceae</taxon>
        <taxon>Cryobacterium</taxon>
    </lineage>
</organism>
<dbReference type="PANTHER" id="PTHR45339">
    <property type="entry name" value="HYBRID SIGNAL TRANSDUCTION HISTIDINE KINASE J"/>
    <property type="match status" value="1"/>
</dbReference>